<gene>
    <name evidence="1" type="ORF">PM3016_5416</name>
</gene>
<evidence type="ECO:0000313" key="1">
    <source>
        <dbReference type="EMBL" id="AFC32116.1"/>
    </source>
</evidence>
<organism evidence="1 2">
    <name type="scientific">Paenibacillus mucilaginosus 3016</name>
    <dbReference type="NCBI Taxonomy" id="1116391"/>
    <lineage>
        <taxon>Bacteria</taxon>
        <taxon>Bacillati</taxon>
        <taxon>Bacillota</taxon>
        <taxon>Bacilli</taxon>
        <taxon>Bacillales</taxon>
        <taxon>Paenibacillaceae</taxon>
        <taxon>Paenibacillus</taxon>
    </lineage>
</organism>
<dbReference type="AlphaFoldDB" id="H6NDR7"/>
<proteinExistence type="predicted"/>
<dbReference type="KEGG" id="pmq:PM3016_5416"/>
<name>H6NDR7_9BACL</name>
<keyword evidence="2" id="KW-1185">Reference proteome</keyword>
<sequence length="73" mass="8352">MENYSNREAIIMDKNVKVGDTVEVVYQLETPRGTKEEVARGVVDQISEESITISSDENYIFLAREKVKFIRAV</sequence>
<dbReference type="EMBL" id="CP003235">
    <property type="protein sequence ID" value="AFC32116.1"/>
    <property type="molecule type" value="Genomic_DNA"/>
</dbReference>
<dbReference type="Proteomes" id="UP000007523">
    <property type="component" value="Chromosome"/>
</dbReference>
<dbReference type="HOGENOM" id="CLU_2899887_0_0_9"/>
<accession>H6NDR7</accession>
<reference evidence="1 2" key="1">
    <citation type="journal article" date="2012" name="J. Bacteriol.">
        <title>Complete Genome Sequence of Paenibacillus mucilaginosus 3016, a Bacterium Functional as Microbial Fertilizer.</title>
        <authorList>
            <person name="Ma M."/>
            <person name="Wang Z."/>
            <person name="Li L."/>
            <person name="Jiang X."/>
            <person name="Guan D."/>
            <person name="Cao F."/>
            <person name="Chen H."/>
            <person name="Wang X."/>
            <person name="Shen D."/>
            <person name="Du B."/>
            <person name="Li J."/>
        </authorList>
    </citation>
    <scope>NUCLEOTIDE SEQUENCE [LARGE SCALE GENOMIC DNA]</scope>
    <source>
        <strain evidence="1 2">3016</strain>
    </source>
</reference>
<evidence type="ECO:0000313" key="2">
    <source>
        <dbReference type="Proteomes" id="UP000007523"/>
    </source>
</evidence>
<protein>
    <submittedName>
        <fullName evidence="1">Uncharacterized protein</fullName>
    </submittedName>
</protein>